<feature type="non-terminal residue" evidence="3">
    <location>
        <position position="417"/>
    </location>
</feature>
<comment type="caution">
    <text evidence="3">The sequence shown here is derived from an EMBL/GenBank/DDBJ whole genome shotgun (WGS) entry which is preliminary data.</text>
</comment>
<keyword evidence="2" id="KW-0812">Transmembrane</keyword>
<evidence type="ECO:0000313" key="4">
    <source>
        <dbReference type="Proteomes" id="UP001166093"/>
    </source>
</evidence>
<reference evidence="3" key="1">
    <citation type="journal article" date="2021" name="Cell">
        <title>Tracing the genetic footprints of vertebrate landing in non-teleost ray-finned fishes.</title>
        <authorList>
            <person name="Bi X."/>
            <person name="Wang K."/>
            <person name="Yang L."/>
            <person name="Pan H."/>
            <person name="Jiang H."/>
            <person name="Wei Q."/>
            <person name="Fang M."/>
            <person name="Yu H."/>
            <person name="Zhu C."/>
            <person name="Cai Y."/>
            <person name="He Y."/>
            <person name="Gan X."/>
            <person name="Zeng H."/>
            <person name="Yu D."/>
            <person name="Zhu Y."/>
            <person name="Jiang H."/>
            <person name="Qiu Q."/>
            <person name="Yang H."/>
            <person name="Zhang Y.E."/>
            <person name="Wang W."/>
            <person name="Zhu M."/>
            <person name="He S."/>
            <person name="Zhang G."/>
        </authorList>
    </citation>
    <scope>NUCLEOTIDE SEQUENCE</scope>
    <source>
        <strain evidence="3">Pddl_001</strain>
    </source>
</reference>
<keyword evidence="4" id="KW-1185">Reference proteome</keyword>
<proteinExistence type="predicted"/>
<protein>
    <submittedName>
        <fullName evidence="3">RBM33 protein</fullName>
    </submittedName>
</protein>
<dbReference type="InterPro" id="IPR039878">
    <property type="entry name" value="RBM33"/>
</dbReference>
<dbReference type="PANTHER" id="PTHR22014:SF2">
    <property type="entry name" value="RNA-BINDING PROTEIN 33"/>
    <property type="match status" value="1"/>
</dbReference>
<dbReference type="PANTHER" id="PTHR22014">
    <property type="entry name" value="RNA-BINDING PROTEIN 33"/>
    <property type="match status" value="1"/>
</dbReference>
<evidence type="ECO:0000313" key="3">
    <source>
        <dbReference type="EMBL" id="MBN3283207.1"/>
    </source>
</evidence>
<name>A0ABS2YB88_POLSP</name>
<keyword evidence="2" id="KW-0472">Membrane</keyword>
<sequence>MQTRKSVFLKLSVLFLHKNLDEDEETRVYRLKIEEQKRLREEILKRKELRRQMQAGVRKKELLERITQQPQPQLAIPLQTPPPPLPPFVQPQQQQQQQQQPNSLQIPSNGVTQTPQPGALPRPIIKNQFPMKKPQAPGLGVQLQNVRLQQAGLNLQRRNVNPLIQNRPGPHFQTPQAQARPAVVAAVPGLQQSARGVFGQGRPQELKPGVKRTVMQRSNSGSGDGPHVGAKVRVVKLLGAQEGEGVVHASPVGQPQRGQLPQQQKQQPARKVTLGKATVQQQLKQQQTQFYQPHPEPQGVRNNLGNQPQNRVVMQGRGRAAAGQMGRGRLMPNKQNLRVVEPQPCVVSIEGLSSSTTDVQLKNLLMSVGPIQVGHLFLSASRCQMPFSQRRLMIISAQFTVKLVNPWLIYMSVFILI</sequence>
<feature type="compositionally biased region" description="Pro residues" evidence="1">
    <location>
        <begin position="79"/>
        <end position="89"/>
    </location>
</feature>
<evidence type="ECO:0000256" key="1">
    <source>
        <dbReference type="SAM" id="MobiDB-lite"/>
    </source>
</evidence>
<dbReference type="EMBL" id="JAAWVQ010125022">
    <property type="protein sequence ID" value="MBN3283207.1"/>
    <property type="molecule type" value="Genomic_DNA"/>
</dbReference>
<feature type="region of interest" description="Disordered" evidence="1">
    <location>
        <begin position="70"/>
        <end position="125"/>
    </location>
</feature>
<feature type="compositionally biased region" description="Polar residues" evidence="1">
    <location>
        <begin position="106"/>
        <end position="116"/>
    </location>
</feature>
<feature type="compositionally biased region" description="Low complexity" evidence="1">
    <location>
        <begin position="90"/>
        <end position="105"/>
    </location>
</feature>
<feature type="non-terminal residue" evidence="3">
    <location>
        <position position="1"/>
    </location>
</feature>
<feature type="transmembrane region" description="Helical" evidence="2">
    <location>
        <begin position="392"/>
        <end position="416"/>
    </location>
</feature>
<feature type="region of interest" description="Disordered" evidence="1">
    <location>
        <begin position="248"/>
        <end position="308"/>
    </location>
</feature>
<keyword evidence="2" id="KW-1133">Transmembrane helix</keyword>
<feature type="compositionally biased region" description="Low complexity" evidence="1">
    <location>
        <begin position="280"/>
        <end position="292"/>
    </location>
</feature>
<dbReference type="Proteomes" id="UP001166093">
    <property type="component" value="Unassembled WGS sequence"/>
</dbReference>
<feature type="compositionally biased region" description="Low complexity" evidence="1">
    <location>
        <begin position="251"/>
        <end position="272"/>
    </location>
</feature>
<evidence type="ECO:0000256" key="2">
    <source>
        <dbReference type="SAM" id="Phobius"/>
    </source>
</evidence>
<gene>
    <name evidence="3" type="primary">Rbm33_0</name>
    <name evidence="3" type="ORF">GTO93_0008107</name>
</gene>
<organism evidence="3 4">
    <name type="scientific">Polyodon spathula</name>
    <name type="common">North American paddlefish</name>
    <name type="synonym">Squalus spathula</name>
    <dbReference type="NCBI Taxonomy" id="7913"/>
    <lineage>
        <taxon>Eukaryota</taxon>
        <taxon>Metazoa</taxon>
        <taxon>Chordata</taxon>
        <taxon>Craniata</taxon>
        <taxon>Vertebrata</taxon>
        <taxon>Euteleostomi</taxon>
        <taxon>Actinopterygii</taxon>
        <taxon>Chondrostei</taxon>
        <taxon>Acipenseriformes</taxon>
        <taxon>Polyodontidae</taxon>
        <taxon>Polyodon</taxon>
    </lineage>
</organism>
<accession>A0ABS2YB88</accession>